<dbReference type="InterPro" id="IPR014044">
    <property type="entry name" value="CAP_dom"/>
</dbReference>
<accession>A0ABN2G2V0</accession>
<evidence type="ECO:0000256" key="2">
    <source>
        <dbReference type="SAM" id="SignalP"/>
    </source>
</evidence>
<dbReference type="Proteomes" id="UP001500618">
    <property type="component" value="Unassembled WGS sequence"/>
</dbReference>
<sequence>MKTLSLLIALTTALGPSPAHVPANDYVQQVVDLTNQNRQQHGCGNLALNAQLTTAAQGHSDDMATNNYFDHDSPDGRDPGQRISDAGYDWDAWAENIAAGYDTPTAVVDSWMQSAGHRANILNCSLHDIGVGYTVANNADYPNYWTQDFGSQ</sequence>
<evidence type="ECO:0000256" key="1">
    <source>
        <dbReference type="SAM" id="MobiDB-lite"/>
    </source>
</evidence>
<dbReference type="RefSeq" id="WP_163569702.1">
    <property type="nucleotide sequence ID" value="NZ_BAAANY010000004.1"/>
</dbReference>
<dbReference type="PANTHER" id="PTHR31157:SF1">
    <property type="entry name" value="SCP DOMAIN-CONTAINING PROTEIN"/>
    <property type="match status" value="1"/>
</dbReference>
<feature type="compositionally biased region" description="Basic and acidic residues" evidence="1">
    <location>
        <begin position="69"/>
        <end position="80"/>
    </location>
</feature>
<reference evidence="4 5" key="1">
    <citation type="journal article" date="2019" name="Int. J. Syst. Evol. Microbiol.">
        <title>The Global Catalogue of Microorganisms (GCM) 10K type strain sequencing project: providing services to taxonomists for standard genome sequencing and annotation.</title>
        <authorList>
            <consortium name="The Broad Institute Genomics Platform"/>
            <consortium name="The Broad Institute Genome Sequencing Center for Infectious Disease"/>
            <person name="Wu L."/>
            <person name="Ma J."/>
        </authorList>
    </citation>
    <scope>NUCLEOTIDE SEQUENCE [LARGE SCALE GENOMIC DNA]</scope>
    <source>
        <strain evidence="4 5">JCM 14718</strain>
    </source>
</reference>
<feature type="region of interest" description="Disordered" evidence="1">
    <location>
        <begin position="63"/>
        <end position="84"/>
    </location>
</feature>
<evidence type="ECO:0000313" key="5">
    <source>
        <dbReference type="Proteomes" id="UP001500618"/>
    </source>
</evidence>
<evidence type="ECO:0000313" key="4">
    <source>
        <dbReference type="EMBL" id="GAA1664421.1"/>
    </source>
</evidence>
<dbReference type="Gene3D" id="3.40.33.10">
    <property type="entry name" value="CAP"/>
    <property type="match status" value="1"/>
</dbReference>
<protein>
    <recommendedName>
        <fullName evidence="3">SCP domain-containing protein</fullName>
    </recommendedName>
</protein>
<gene>
    <name evidence="4" type="ORF">GCM10009765_12490</name>
</gene>
<comment type="caution">
    <text evidence="4">The sequence shown here is derived from an EMBL/GenBank/DDBJ whole genome shotgun (WGS) entry which is preliminary data.</text>
</comment>
<evidence type="ECO:0000259" key="3">
    <source>
        <dbReference type="Pfam" id="PF00188"/>
    </source>
</evidence>
<dbReference type="PANTHER" id="PTHR31157">
    <property type="entry name" value="SCP DOMAIN-CONTAINING PROTEIN"/>
    <property type="match status" value="1"/>
</dbReference>
<keyword evidence="5" id="KW-1185">Reference proteome</keyword>
<dbReference type="CDD" id="cd05379">
    <property type="entry name" value="CAP_bacterial"/>
    <property type="match status" value="1"/>
</dbReference>
<name>A0ABN2G2V0_9ACTN</name>
<feature type="chain" id="PRO_5047474000" description="SCP domain-containing protein" evidence="2">
    <location>
        <begin position="22"/>
        <end position="152"/>
    </location>
</feature>
<feature type="signal peptide" evidence="2">
    <location>
        <begin position="1"/>
        <end position="21"/>
    </location>
</feature>
<proteinExistence type="predicted"/>
<feature type="domain" description="SCP" evidence="3">
    <location>
        <begin position="31"/>
        <end position="149"/>
    </location>
</feature>
<dbReference type="Pfam" id="PF00188">
    <property type="entry name" value="CAP"/>
    <property type="match status" value="1"/>
</dbReference>
<dbReference type="SUPFAM" id="SSF55797">
    <property type="entry name" value="PR-1-like"/>
    <property type="match status" value="1"/>
</dbReference>
<keyword evidence="2" id="KW-0732">Signal</keyword>
<dbReference type="EMBL" id="BAAANY010000004">
    <property type="protein sequence ID" value="GAA1664421.1"/>
    <property type="molecule type" value="Genomic_DNA"/>
</dbReference>
<dbReference type="InterPro" id="IPR035940">
    <property type="entry name" value="CAP_sf"/>
</dbReference>
<organism evidence="4 5">
    <name type="scientific">Fodinicola feengrottensis</name>
    <dbReference type="NCBI Taxonomy" id="435914"/>
    <lineage>
        <taxon>Bacteria</taxon>
        <taxon>Bacillati</taxon>
        <taxon>Actinomycetota</taxon>
        <taxon>Actinomycetes</taxon>
        <taxon>Mycobacteriales</taxon>
        <taxon>Fodinicola</taxon>
    </lineage>
</organism>